<evidence type="ECO:0000256" key="1">
    <source>
        <dbReference type="SAM" id="MobiDB-lite"/>
    </source>
</evidence>
<dbReference type="EMBL" id="JBAWTH010000136">
    <property type="protein sequence ID" value="KAL2275350.1"/>
    <property type="molecule type" value="Genomic_DNA"/>
</dbReference>
<proteinExistence type="predicted"/>
<dbReference type="Proteomes" id="UP001600888">
    <property type="component" value="Unassembled WGS sequence"/>
</dbReference>
<comment type="caution">
    <text evidence="2">The sequence shown here is derived from an EMBL/GenBank/DDBJ whole genome shotgun (WGS) entry which is preliminary data.</text>
</comment>
<feature type="region of interest" description="Disordered" evidence="1">
    <location>
        <begin position="67"/>
        <end position="88"/>
    </location>
</feature>
<accession>A0ABR4DYZ1</accession>
<sequence length="88" mass="9362">MLVPAATISGNLLLYCVTISSPVGLHNGINRDKLSLSSRQKGEQLRGLTADPNIDLECARAGCSLSPTHAFSASTRDRYQPQAKPAPL</sequence>
<organism evidence="2 3">
    <name type="scientific">Diaporthe vaccinii</name>
    <dbReference type="NCBI Taxonomy" id="105482"/>
    <lineage>
        <taxon>Eukaryota</taxon>
        <taxon>Fungi</taxon>
        <taxon>Dikarya</taxon>
        <taxon>Ascomycota</taxon>
        <taxon>Pezizomycotina</taxon>
        <taxon>Sordariomycetes</taxon>
        <taxon>Sordariomycetidae</taxon>
        <taxon>Diaporthales</taxon>
        <taxon>Diaporthaceae</taxon>
        <taxon>Diaporthe</taxon>
        <taxon>Diaporthe eres species complex</taxon>
    </lineage>
</organism>
<keyword evidence="3" id="KW-1185">Reference proteome</keyword>
<protein>
    <recommendedName>
        <fullName evidence="4">Secreted protein</fullName>
    </recommendedName>
</protein>
<name>A0ABR4DYZ1_9PEZI</name>
<evidence type="ECO:0008006" key="4">
    <source>
        <dbReference type="Google" id="ProtNLM"/>
    </source>
</evidence>
<evidence type="ECO:0000313" key="3">
    <source>
        <dbReference type="Proteomes" id="UP001600888"/>
    </source>
</evidence>
<evidence type="ECO:0000313" key="2">
    <source>
        <dbReference type="EMBL" id="KAL2275350.1"/>
    </source>
</evidence>
<reference evidence="2 3" key="1">
    <citation type="submission" date="2024-03" db="EMBL/GenBank/DDBJ databases">
        <title>A high-quality draft genome sequence of Diaporthe vaccinii, a causative agent of upright dieback and viscid rot disease in cranberry plants.</title>
        <authorList>
            <person name="Sarrasin M."/>
            <person name="Lang B.F."/>
            <person name="Burger G."/>
        </authorList>
    </citation>
    <scope>NUCLEOTIDE SEQUENCE [LARGE SCALE GENOMIC DNA]</scope>
    <source>
        <strain evidence="2 3">IS7</strain>
    </source>
</reference>
<gene>
    <name evidence="2" type="ORF">FJTKL_02106</name>
</gene>